<proteinExistence type="predicted"/>
<dbReference type="GO" id="GO:0016903">
    <property type="term" value="F:oxidoreductase activity, acting on the aldehyde or oxo group of donors"/>
    <property type="evidence" value="ECO:0007669"/>
    <property type="project" value="InterPro"/>
</dbReference>
<dbReference type="Pfam" id="PF01558">
    <property type="entry name" value="POR"/>
    <property type="match status" value="1"/>
</dbReference>
<evidence type="ECO:0000313" key="4">
    <source>
        <dbReference type="Proteomes" id="UP000886819"/>
    </source>
</evidence>
<dbReference type="InterPro" id="IPR019752">
    <property type="entry name" value="Pyrv/ketoisovalerate_OxRed_cat"/>
</dbReference>
<reference evidence="3" key="2">
    <citation type="journal article" date="2021" name="PeerJ">
        <title>Extensive microbial diversity within the chicken gut microbiome revealed by metagenomics and culture.</title>
        <authorList>
            <person name="Gilroy R."/>
            <person name="Ravi A."/>
            <person name="Getino M."/>
            <person name="Pursley I."/>
            <person name="Horton D.L."/>
            <person name="Alikhan N.F."/>
            <person name="Baker D."/>
            <person name="Gharbi K."/>
            <person name="Hall N."/>
            <person name="Watson M."/>
            <person name="Adriaenssens E.M."/>
            <person name="Foster-Nyarko E."/>
            <person name="Jarju S."/>
            <person name="Secka A."/>
            <person name="Antonio M."/>
            <person name="Oren A."/>
            <person name="Chaudhuri R.R."/>
            <person name="La Ragione R."/>
            <person name="Hildebrand F."/>
            <person name="Pallen M.J."/>
        </authorList>
    </citation>
    <scope>NUCLEOTIDE SEQUENCE</scope>
    <source>
        <strain evidence="3">ChiHile30-977</strain>
    </source>
</reference>
<reference evidence="3" key="1">
    <citation type="submission" date="2020-10" db="EMBL/GenBank/DDBJ databases">
        <authorList>
            <person name="Gilroy R."/>
        </authorList>
    </citation>
    <scope>NUCLEOTIDE SEQUENCE</scope>
    <source>
        <strain evidence="3">ChiHile30-977</strain>
    </source>
</reference>
<dbReference type="EMBL" id="DVFI01000081">
    <property type="protein sequence ID" value="HIQ62984.1"/>
    <property type="molecule type" value="Genomic_DNA"/>
</dbReference>
<dbReference type="SUPFAM" id="SSF53323">
    <property type="entry name" value="Pyruvate-ferredoxin oxidoreductase, PFOR, domain III"/>
    <property type="match status" value="1"/>
</dbReference>
<dbReference type="NCBIfam" id="NF005325">
    <property type="entry name" value="PRK06853.1-5"/>
    <property type="match status" value="1"/>
</dbReference>
<dbReference type="AlphaFoldDB" id="A0A9D0YVT2"/>
<comment type="caution">
    <text evidence="3">The sequence shown here is derived from an EMBL/GenBank/DDBJ whole genome shotgun (WGS) entry which is preliminary data.</text>
</comment>
<dbReference type="InterPro" id="IPR052198">
    <property type="entry name" value="IorB_Oxidoreductase"/>
</dbReference>
<name>A0A9D0YVT2_9FIRM</name>
<evidence type="ECO:0000259" key="2">
    <source>
        <dbReference type="Pfam" id="PF01558"/>
    </source>
</evidence>
<dbReference type="Gene3D" id="3.40.920.10">
    <property type="entry name" value="Pyruvate-ferredoxin oxidoreductase, PFOR, domain III"/>
    <property type="match status" value="1"/>
</dbReference>
<protein>
    <submittedName>
        <fullName evidence="3">Indolepyruvate oxidoreductase subunit beta</fullName>
    </submittedName>
</protein>
<organism evidence="3 4">
    <name type="scientific">Candidatus Avichristensenella intestinipullorum</name>
    <dbReference type="NCBI Taxonomy" id="2840693"/>
    <lineage>
        <taxon>Bacteria</taxon>
        <taxon>Bacillati</taxon>
        <taxon>Bacillota</taxon>
        <taxon>Clostridia</taxon>
        <taxon>Candidatus Avichristensenella</taxon>
    </lineage>
</organism>
<dbReference type="PANTHER" id="PTHR43854:SF1">
    <property type="entry name" value="INDOLEPYRUVATE OXIDOREDUCTASE SUBUNIT IORB"/>
    <property type="match status" value="1"/>
</dbReference>
<dbReference type="InterPro" id="IPR002869">
    <property type="entry name" value="Pyrv_flavodox_OxRed_cen"/>
</dbReference>
<evidence type="ECO:0000313" key="3">
    <source>
        <dbReference type="EMBL" id="HIQ62984.1"/>
    </source>
</evidence>
<dbReference type="PANTHER" id="PTHR43854">
    <property type="entry name" value="INDOLEPYRUVATE OXIDOREDUCTASE SUBUNIT IORB"/>
    <property type="match status" value="1"/>
</dbReference>
<keyword evidence="1" id="KW-0560">Oxidoreductase</keyword>
<dbReference type="Proteomes" id="UP000886819">
    <property type="component" value="Unassembled WGS sequence"/>
</dbReference>
<accession>A0A9D0YVT2</accession>
<gene>
    <name evidence="3" type="ORF">IAA66_05285</name>
</gene>
<feature type="domain" description="Pyruvate/ketoisovalerate oxidoreductase catalytic" evidence="2">
    <location>
        <begin position="9"/>
        <end position="184"/>
    </location>
</feature>
<evidence type="ECO:0000256" key="1">
    <source>
        <dbReference type="ARBA" id="ARBA00023002"/>
    </source>
</evidence>
<sequence>MDIIIVGVGGQGILLASRVLGRLAMNAGRDVKVSEVHGMSQRGGDVITHVRIGETVYSPLIEEGTADAIIAFEQMEAVRALPYLKEGGRLVVNEQKIMPMPVLSGTASYPETFLSTLGRAGGLFAFDALRVAMGCGAQRAVNIVLLGAFAQGQTAAQEDWLEAVSACVPSKTIEANRRAFLAGWEAANEHEKRG</sequence>